<feature type="compositionally biased region" description="Polar residues" evidence="3">
    <location>
        <begin position="1083"/>
        <end position="1095"/>
    </location>
</feature>
<evidence type="ECO:0000256" key="3">
    <source>
        <dbReference type="SAM" id="MobiDB-lite"/>
    </source>
</evidence>
<dbReference type="PROSITE" id="PS50915">
    <property type="entry name" value="CRYSTALLIN_BETA_GAMMA"/>
    <property type="match status" value="8"/>
</dbReference>
<dbReference type="Pfam" id="PF00652">
    <property type="entry name" value="Ricin_B_lectin"/>
    <property type="match status" value="1"/>
</dbReference>
<feature type="compositionally biased region" description="Basic and acidic residues" evidence="3">
    <location>
        <begin position="1335"/>
        <end position="1344"/>
    </location>
</feature>
<feature type="compositionally biased region" description="Basic and acidic residues" evidence="3">
    <location>
        <begin position="16"/>
        <end position="29"/>
    </location>
</feature>
<feature type="compositionally biased region" description="Polar residues" evidence="3">
    <location>
        <begin position="1159"/>
        <end position="1176"/>
    </location>
</feature>
<feature type="region of interest" description="Disordered" evidence="3">
    <location>
        <begin position="1571"/>
        <end position="1619"/>
    </location>
</feature>
<feature type="domain" description="Beta/gamma crystallin 'Greek key'" evidence="4">
    <location>
        <begin position="1957"/>
        <end position="2015"/>
    </location>
</feature>
<dbReference type="PROSITE" id="PS50231">
    <property type="entry name" value="RICIN_B_LECTIN"/>
    <property type="match status" value="1"/>
</dbReference>
<sequence length="2626" mass="290130">MSLPKSKFKKLFGKSKSFEKQSRDADRSEGQWVTSPEDDRESRRGSVMTLPSSPTDFTSHPDSLPTSPGEKKKKRFLSWRSKKRNKEFISNRELFDHRSFDQMSIQTADYVMTDTCPTPVRSLSSSTLSLDLTSLQDPSSPKRKHRKSSEEKSGVLNRIGSFFSRKKKNRTASDDNDENLSSEANSSTKYSRSEHKEIEDSVFGPGNRSPSVCSVASIVADGGDLPFADSDSSGRASVKEVEVIKVSRVATSSDKRTENLVKEVNKKLKVYLEETTDSTIKKSADVPIHTPDTPKSTPVSGRTETKKTVLKTTVTGGGNYTALVGVTLGSQSRNSSSSDIQPGEPGETDIEKKNSAKRSNQESNNKLLAPMNTTSPEAEERSVQASPSPGQVHKALWVETHVTEQESESSITDSLSNTEPALASPAESYSAPSAATSKTSAPSQAAEPSIFTFNAAKDSIEPPEEETQDSLIPKHLHAESNEEKRRSLKRSNSEKAFAERVLVGSQSSLEGEEQAETEAQNETNLDITQNVQQVKVKILPNPKSVNVKQSKRQTNESVEDNAVFVQEQPLDEDVDCSFEPSTENRDATDLGKEFYLPEMPINKVPLNTKMTSDQNSSVPSKRMDRATSGPNVAIKEKTPSPQLAPKTKAVMSRVKSLDEESKVDVPPVRRISQKQTDQKEIKSQTEKDKSITLNKPNDIKTAIPKKKVPEIQTKPKKVLEVVTVYSVSSEAERQMSTKRQNEAASISPERKMSPTYDASQMTKTSQPNKEQVDLSKPKRERSLKHSLSADKSPSSPTSVENSSSTKHNTEFKAIQDIQKSKTQPKVATERSPTSKSSFSYTKSKVKSGDIGNKTEEKPSSSALGTDRKEQNIEKEKPANETQPSGPKSPKKFMTDVSPTGRKLPQMTPLSPQKQSSDGEVAHGESESHEPASLPLTKPERNESSLVNGPATDGKSSKCDQATGNAVARVSPELKLESHIKEVHDDLQSANPCLKSPKKLKPKKDFRKADLTAASDSKMDKGKKMTNLSVTTTAALKSDKVEHIFTQSEAISESENCDVAETKVTPVVSLSEDNDLQTNRKTESNLSISKDPNVQVASGKLPDISKTDEISTKSKTAKQSNAFSETNGEKSVSSKTKVTLDLSSEKTDSHSEKQTESDLPDSSNLNVQDIPNKQSVTEKPLTEFKKEKCDLSKENEISSIHVTDHNTTSDLSTQGIGKQLKATSETKGEKSGAVENTVKLDVSLSENKNLQSTIPPTESNIPDSSESHVQIMPDKQSDDHPDKDLEFEKETCALSKLDDISKIANKSKPSKATFEIKSEKSGASETKGKLLLSQKNDSHSEKQQLESDIPVSTESHVQLASNEQPDVVKPKSSAGFEKKADLSFKGTEKSYREQIIQVISENSSKTTQKTETKEQSVENIVHSDLKQPNTIPQLDEKVTSEEGSGKCKVLEKQPVESGDLCKTIPECVKQNELNKLKQVDETPLAVITAPEAAFKPIRKDDQTSDQQLTSVKITDKLTSKVDRKSEIQVKNTESKLKVKNLMKPNDKIPANNLQKLKPPTDQNIHQFTSQNLPLEPKGFSQNSKAPSSWLDVDQSFEKKKTERRLDCSASDDKQHDTSSDFDDFIRNIKENCSPFSLPPRKHGQNKMPSPPFAMPAIKEDHLEKIFDPEQFQFGTKKTAGPKDPSPAMMIKKKNEKAKTNPQSKHCEESLLYKGLSSRREQDKAKKVTVTEEKNDGENQNTEGSGKMPSRLEKMSIISNLVNSANRARTEPTGVVPTLGDRRDISLSHAITTAKEGLADLPDCGNVKAGPVDSVKSPNTPPPLPTFSEVKLPDFLEKIMNKGKEANTMSQQRADTGSVPSLDLNLTSNQFNSSMGLQGISVVTSPSNSTQQIPLPTPSTLSPTYTETSGVRGFHRRPGKIVIYQQPNFEGETYEVFRDIEDATSLNLCPLISIRVIRGCWLLYEKPGFQGRSIALEEGPSEIANEWAETEPSGEIQPNDQLLPATPMVIGSIRLAVRDYTTPKIDLFTELNGRGRMSSFCDDTIDTCSFGIPQNTGSIKVDSGVWLVYSDPGFQGLLAVLEEGVYTCPQDWGFPMPFVGSLRPLKMGAIKVENPNEIKAVLFEKPMFEGECLEIERDIYKFDEGEEEKKDEEDETESPDSIRRKRLSSVGSLKILSGLWVGYSAPDFEGRQYLLEEGEYADFTDWGGLEDRLLSIRPILAEFMTPHVRMFSERDFSERGMNVDLLEPVISMEATGFGIKTQSVEVLSGVWIAFEKAHFLGELYILEKGLYGSPEDWGAHNCKILSIQPVVLEQAEGLSRYKVQLFAEPGFKGAMHALDENMAFLPEGFYPMSCKVLAGSWVVFDGPQFTDNMYVLEEGEYPNPESLGLLNSDCKISSVHTVGHEFSMPSITLFCKSGFRGRKVVLTDGVLNLSLAGIDGRVNSLLVNGGIWVLYEYSNFHGRQVLLHPSEIGDWQKFQGWEQIGSLRPLLQKRAYFRLRCAETGYLMSLTGPLDDLKLLRVQVLEETGGPDQIWVYENGLLHCKMVEDCCVETSGGVVMAGGRLNISPELGKDNQFWSITGDGIIRNNLKPDLVLEVKGGQQYDKTQVILNTFDEQKPSQRWTVEIL</sequence>
<dbReference type="OrthoDB" id="9895617at2759"/>
<dbReference type="GeneID" id="113095785"/>
<keyword evidence="2" id="KW-0677">Repeat</keyword>
<feature type="compositionally biased region" description="Polar residues" evidence="3">
    <location>
        <begin position="181"/>
        <end position="190"/>
    </location>
</feature>
<feature type="compositionally biased region" description="Basic and acidic residues" evidence="3">
    <location>
        <begin position="676"/>
        <end position="690"/>
    </location>
</feature>
<dbReference type="KEGG" id="caua:113095785"/>
<feature type="compositionally biased region" description="Polar residues" evidence="3">
    <location>
        <begin position="756"/>
        <end position="769"/>
    </location>
</feature>
<dbReference type="SUPFAM" id="SSF50370">
    <property type="entry name" value="Ricin B-like lectins"/>
    <property type="match status" value="1"/>
</dbReference>
<feature type="domain" description="Beta/gamma crystallin 'Greek key'" evidence="4">
    <location>
        <begin position="2062"/>
        <end position="2104"/>
    </location>
</feature>
<feature type="compositionally biased region" description="Polar residues" evidence="3">
    <location>
        <begin position="49"/>
        <end position="66"/>
    </location>
</feature>
<feature type="region of interest" description="Disordered" evidence="3">
    <location>
        <begin position="282"/>
        <end position="305"/>
    </location>
</feature>
<feature type="domain" description="Beta/gamma crystallin 'Greek key'" evidence="4">
    <location>
        <begin position="2448"/>
        <end position="2489"/>
    </location>
</feature>
<reference evidence="6" key="1">
    <citation type="submission" date="2025-08" db="UniProtKB">
        <authorList>
            <consortium name="RefSeq"/>
        </authorList>
    </citation>
    <scope>IDENTIFICATION</scope>
    <source>
        <strain evidence="6">Wakin</strain>
        <tissue evidence="6">Muscle</tissue>
    </source>
</reference>
<feature type="compositionally biased region" description="Low complexity" evidence="3">
    <location>
        <begin position="792"/>
        <end position="805"/>
    </location>
</feature>
<feature type="compositionally biased region" description="Polar residues" evidence="3">
    <location>
        <begin position="1112"/>
        <end position="1136"/>
    </location>
</feature>
<feature type="domain" description="Beta/gamma crystallin 'Greek key'" evidence="4">
    <location>
        <begin position="1917"/>
        <end position="1956"/>
    </location>
</feature>
<evidence type="ECO:0000256" key="1">
    <source>
        <dbReference type="ARBA" id="ARBA00009646"/>
    </source>
</evidence>
<comment type="similarity">
    <text evidence="1">Belongs to the beta/gamma-crystallin family.</text>
</comment>
<feature type="compositionally biased region" description="Polar residues" evidence="3">
    <location>
        <begin position="1243"/>
        <end position="1267"/>
    </location>
</feature>
<feature type="compositionally biased region" description="Low complexity" evidence="3">
    <location>
        <begin position="122"/>
        <end position="139"/>
    </location>
</feature>
<name>A0A6P6P706_CARAU</name>
<feature type="compositionally biased region" description="Low complexity" evidence="3">
    <location>
        <begin position="1896"/>
        <end position="1907"/>
    </location>
</feature>
<feature type="compositionally biased region" description="Polar residues" evidence="3">
    <location>
        <begin position="357"/>
        <end position="376"/>
    </location>
</feature>
<feature type="compositionally biased region" description="Basic and acidic residues" evidence="3">
    <location>
        <begin position="1433"/>
        <end position="1446"/>
    </location>
</feature>
<feature type="compositionally biased region" description="Polar residues" evidence="3">
    <location>
        <begin position="293"/>
        <end position="302"/>
    </location>
</feature>
<feature type="compositionally biased region" description="Basic and acidic residues" evidence="3">
    <location>
        <begin position="1594"/>
        <end position="1619"/>
    </location>
</feature>
<evidence type="ECO:0000313" key="5">
    <source>
        <dbReference type="Proteomes" id="UP000515129"/>
    </source>
</evidence>
<evidence type="ECO:0000256" key="2">
    <source>
        <dbReference type="ARBA" id="ARBA00022737"/>
    </source>
</evidence>
<feature type="domain" description="Beta/gamma crystallin 'Greek key'" evidence="4">
    <location>
        <begin position="2267"/>
        <end position="2309"/>
    </location>
</feature>
<dbReference type="InterPro" id="IPR011024">
    <property type="entry name" value="G_crystallin-like"/>
</dbReference>
<feature type="compositionally biased region" description="Polar residues" evidence="3">
    <location>
        <begin position="608"/>
        <end position="619"/>
    </location>
</feature>
<feature type="domain" description="Beta/gamma crystallin 'Greek key'" evidence="4">
    <location>
        <begin position="2116"/>
        <end position="2175"/>
    </location>
</feature>
<feature type="compositionally biased region" description="Low complexity" evidence="3">
    <location>
        <begin position="420"/>
        <end position="446"/>
    </location>
</feature>
<organism evidence="5 6">
    <name type="scientific">Carassius auratus</name>
    <name type="common">Goldfish</name>
    <dbReference type="NCBI Taxonomy" id="7957"/>
    <lineage>
        <taxon>Eukaryota</taxon>
        <taxon>Metazoa</taxon>
        <taxon>Chordata</taxon>
        <taxon>Craniata</taxon>
        <taxon>Vertebrata</taxon>
        <taxon>Euteleostomi</taxon>
        <taxon>Actinopterygii</taxon>
        <taxon>Neopterygii</taxon>
        <taxon>Teleostei</taxon>
        <taxon>Ostariophysi</taxon>
        <taxon>Cypriniformes</taxon>
        <taxon>Cyprinidae</taxon>
        <taxon>Cyprininae</taxon>
        <taxon>Carassius</taxon>
    </lineage>
</organism>
<feature type="domain" description="Beta/gamma crystallin 'Greek key'" evidence="4">
    <location>
        <begin position="2357"/>
        <end position="2401"/>
    </location>
</feature>
<feature type="compositionally biased region" description="Basic and acidic residues" evidence="3">
    <location>
        <begin position="1407"/>
        <end position="1424"/>
    </location>
</feature>
<feature type="region of interest" description="Disordered" evidence="3">
    <location>
        <begin position="986"/>
        <end position="1006"/>
    </location>
</feature>
<feature type="compositionally biased region" description="Basic residues" evidence="3">
    <location>
        <begin position="995"/>
        <end position="1005"/>
    </location>
</feature>
<feature type="compositionally biased region" description="Basic and acidic residues" evidence="3">
    <location>
        <begin position="1313"/>
        <end position="1327"/>
    </location>
</feature>
<feature type="compositionally biased region" description="Basic and acidic residues" evidence="3">
    <location>
        <begin position="476"/>
        <end position="498"/>
    </location>
</feature>
<protein>
    <submittedName>
        <fullName evidence="6">Beta/gamma crystallin domain-containing protein 1 isoform X1</fullName>
    </submittedName>
</protein>
<feature type="region of interest" description="Disordered" evidence="3">
    <location>
        <begin position="121"/>
        <end position="207"/>
    </location>
</feature>
<feature type="region of interest" description="Disordered" evidence="3">
    <location>
        <begin position="728"/>
        <end position="964"/>
    </location>
</feature>
<feature type="domain" description="Beta/gamma crystallin 'Greek key'" evidence="4">
    <location>
        <begin position="2176"/>
        <end position="2218"/>
    </location>
</feature>
<keyword evidence="5" id="KW-1185">Reference proteome</keyword>
<evidence type="ECO:0000313" key="6">
    <source>
        <dbReference type="RefSeq" id="XP_026116946.1"/>
    </source>
</evidence>
<dbReference type="InterPro" id="IPR000772">
    <property type="entry name" value="Ricin_B_lectin"/>
</dbReference>
<dbReference type="Proteomes" id="UP000515129">
    <property type="component" value="Unplaced"/>
</dbReference>
<dbReference type="Gene3D" id="2.80.10.50">
    <property type="match status" value="1"/>
</dbReference>
<accession>A0A6P6P706</accession>
<dbReference type="InterPro" id="IPR035992">
    <property type="entry name" value="Ricin_B-like_lectins"/>
</dbReference>
<dbReference type="Pfam" id="PF00030">
    <property type="entry name" value="Crystall"/>
    <property type="match status" value="6"/>
</dbReference>
<feature type="compositionally biased region" description="Low complexity" evidence="3">
    <location>
        <begin position="831"/>
        <end position="842"/>
    </location>
</feature>
<feature type="compositionally biased region" description="Polar residues" evidence="3">
    <location>
        <begin position="1199"/>
        <end position="1222"/>
    </location>
</feature>
<feature type="compositionally biased region" description="Basic and acidic residues" evidence="3">
    <location>
        <begin position="1716"/>
        <end position="1735"/>
    </location>
</feature>
<dbReference type="PANTHER" id="PTHR11818">
    <property type="entry name" value="BETA/GAMMA CRYSTALLIN"/>
    <property type="match status" value="1"/>
</dbReference>
<feature type="region of interest" description="Disordered" evidence="3">
    <location>
        <begin position="1199"/>
        <end position="1373"/>
    </location>
</feature>
<proteinExistence type="inferred from homology"/>
<feature type="region of interest" description="Disordered" evidence="3">
    <location>
        <begin position="1711"/>
        <end position="1746"/>
    </location>
</feature>
<feature type="region of interest" description="Disordered" evidence="3">
    <location>
        <begin position="14"/>
        <end position="78"/>
    </location>
</feature>
<dbReference type="SMART" id="SM00247">
    <property type="entry name" value="XTALbg"/>
    <property type="match status" value="6"/>
</dbReference>
<feature type="compositionally biased region" description="Basic and acidic residues" evidence="3">
    <location>
        <begin position="582"/>
        <end position="592"/>
    </location>
</feature>
<feature type="region of interest" description="Disordered" evidence="3">
    <location>
        <begin position="1883"/>
        <end position="1910"/>
    </location>
</feature>
<feature type="compositionally biased region" description="Basic and acidic residues" evidence="3">
    <location>
        <begin position="865"/>
        <end position="878"/>
    </location>
</feature>
<feature type="compositionally biased region" description="Basic and acidic residues" evidence="3">
    <location>
        <begin position="1142"/>
        <end position="1155"/>
    </location>
</feature>
<dbReference type="InterPro" id="IPR001064">
    <property type="entry name" value="Beta/gamma_crystallin"/>
</dbReference>
<feature type="region of interest" description="Disordered" evidence="3">
    <location>
        <begin position="1067"/>
        <end position="1180"/>
    </location>
</feature>
<feature type="region of interest" description="Disordered" evidence="3">
    <location>
        <begin position="1401"/>
        <end position="1446"/>
    </location>
</feature>
<feature type="compositionally biased region" description="Polar residues" evidence="3">
    <location>
        <begin position="907"/>
        <end position="917"/>
    </location>
</feature>
<dbReference type="SUPFAM" id="SSF49695">
    <property type="entry name" value="gamma-Crystallin-like"/>
    <property type="match status" value="3"/>
</dbReference>
<dbReference type="Gene3D" id="2.60.20.10">
    <property type="entry name" value="Crystallins"/>
    <property type="match status" value="6"/>
</dbReference>
<feature type="compositionally biased region" description="Polar residues" evidence="3">
    <location>
        <begin position="408"/>
        <end position="419"/>
    </location>
</feature>
<dbReference type="PANTHER" id="PTHR11818:SF2">
    <property type="entry name" value="BETA_GAMMA CRYSTALLIN DOMAIN-CONTAINING PROTEIN 1"/>
    <property type="match status" value="1"/>
</dbReference>
<feature type="compositionally biased region" description="Basic and acidic residues" evidence="3">
    <location>
        <begin position="919"/>
        <end position="929"/>
    </location>
</feature>
<feature type="region of interest" description="Disordered" evidence="3">
    <location>
        <begin position="328"/>
        <end position="524"/>
    </location>
</feature>
<dbReference type="SMART" id="SM00458">
    <property type="entry name" value="RICIN"/>
    <property type="match status" value="1"/>
</dbReference>
<dbReference type="RefSeq" id="XP_026116946.1">
    <property type="nucleotide sequence ID" value="XM_026261161.1"/>
</dbReference>
<gene>
    <name evidence="6" type="primary">LOC113095785</name>
</gene>
<dbReference type="InterPro" id="IPR050252">
    <property type="entry name" value="Beta/Gamma-Crystallin"/>
</dbReference>
<feature type="region of interest" description="Disordered" evidence="3">
    <location>
        <begin position="545"/>
        <end position="715"/>
    </location>
</feature>
<feature type="compositionally biased region" description="Basic and acidic residues" evidence="3">
    <location>
        <begin position="730"/>
        <end position="741"/>
    </location>
</feature>
<feature type="compositionally biased region" description="Basic and acidic residues" evidence="3">
    <location>
        <begin position="1274"/>
        <end position="1300"/>
    </location>
</feature>
<feature type="compositionally biased region" description="Basic and acidic residues" evidence="3">
    <location>
        <begin position="1102"/>
        <end position="1111"/>
    </location>
</feature>
<feature type="compositionally biased region" description="Polar residues" evidence="3">
    <location>
        <begin position="1349"/>
        <end position="1363"/>
    </location>
</feature>
<evidence type="ECO:0000259" key="4">
    <source>
        <dbReference type="PROSITE" id="PS50915"/>
    </source>
</evidence>